<reference evidence="2" key="1">
    <citation type="submission" date="2024-01" db="EMBL/GenBank/DDBJ databases">
        <authorList>
            <person name="Webb A."/>
        </authorList>
    </citation>
    <scope>NUCLEOTIDE SEQUENCE</scope>
    <source>
        <strain evidence="2">Pm1</strain>
    </source>
</reference>
<keyword evidence="1" id="KW-1133">Transmembrane helix</keyword>
<feature type="transmembrane region" description="Helical" evidence="1">
    <location>
        <begin position="6"/>
        <end position="26"/>
    </location>
</feature>
<dbReference type="AlphaFoldDB" id="A0AAV1UG71"/>
<protein>
    <recommendedName>
        <fullName evidence="4">BAG domain-containing protein</fullName>
    </recommendedName>
</protein>
<evidence type="ECO:0000313" key="2">
    <source>
        <dbReference type="EMBL" id="CAK7933726.1"/>
    </source>
</evidence>
<sequence>MSSRSWQVATVATATAAAVPLVYWQYHRYIARKERREAIKLLRKVELIAEEVAVRMMHLETRANELVNEEATREATEVKLANPAATSALNSYYHFDSRGNKLKTKWDSFDADAELERLENEERGVQVSSLANKAKDSACRAPQISRSDVLAMSKGIEHEFEAVLSFLDDVRGDKEVKQLRKNLATRVAKEYLSRIDAIQVLLA</sequence>
<proteinExistence type="predicted"/>
<evidence type="ECO:0008006" key="4">
    <source>
        <dbReference type="Google" id="ProtNLM"/>
    </source>
</evidence>
<accession>A0AAV1UG71</accession>
<gene>
    <name evidence="2" type="ORF">PM001_LOCUS18876</name>
</gene>
<evidence type="ECO:0000256" key="1">
    <source>
        <dbReference type="SAM" id="Phobius"/>
    </source>
</evidence>
<keyword evidence="1" id="KW-0812">Transmembrane</keyword>
<comment type="caution">
    <text evidence="2">The sequence shown here is derived from an EMBL/GenBank/DDBJ whole genome shotgun (WGS) entry which is preliminary data.</text>
</comment>
<organism evidence="2 3">
    <name type="scientific">Peronospora matthiolae</name>
    <dbReference type="NCBI Taxonomy" id="2874970"/>
    <lineage>
        <taxon>Eukaryota</taxon>
        <taxon>Sar</taxon>
        <taxon>Stramenopiles</taxon>
        <taxon>Oomycota</taxon>
        <taxon>Peronosporomycetes</taxon>
        <taxon>Peronosporales</taxon>
        <taxon>Peronosporaceae</taxon>
        <taxon>Peronospora</taxon>
    </lineage>
</organism>
<evidence type="ECO:0000313" key="3">
    <source>
        <dbReference type="Proteomes" id="UP001162060"/>
    </source>
</evidence>
<dbReference type="EMBL" id="CAKLBY020000195">
    <property type="protein sequence ID" value="CAK7933726.1"/>
    <property type="molecule type" value="Genomic_DNA"/>
</dbReference>
<dbReference type="Proteomes" id="UP001162060">
    <property type="component" value="Unassembled WGS sequence"/>
</dbReference>
<keyword evidence="1" id="KW-0472">Membrane</keyword>
<name>A0AAV1UG71_9STRA</name>